<dbReference type="EMBL" id="JAKUCV010001646">
    <property type="protein sequence ID" value="KAJ4845534.1"/>
    <property type="molecule type" value="Genomic_DNA"/>
</dbReference>
<evidence type="ECO:0008006" key="3">
    <source>
        <dbReference type="Google" id="ProtNLM"/>
    </source>
</evidence>
<keyword evidence="2" id="KW-1185">Reference proteome</keyword>
<accession>A0A9Q0JL12</accession>
<organism evidence="1 2">
    <name type="scientific">Turnera subulata</name>
    <dbReference type="NCBI Taxonomy" id="218843"/>
    <lineage>
        <taxon>Eukaryota</taxon>
        <taxon>Viridiplantae</taxon>
        <taxon>Streptophyta</taxon>
        <taxon>Embryophyta</taxon>
        <taxon>Tracheophyta</taxon>
        <taxon>Spermatophyta</taxon>
        <taxon>Magnoliopsida</taxon>
        <taxon>eudicotyledons</taxon>
        <taxon>Gunneridae</taxon>
        <taxon>Pentapetalae</taxon>
        <taxon>rosids</taxon>
        <taxon>fabids</taxon>
        <taxon>Malpighiales</taxon>
        <taxon>Passifloraceae</taxon>
        <taxon>Turnera</taxon>
    </lineage>
</organism>
<dbReference type="Proteomes" id="UP001141552">
    <property type="component" value="Unassembled WGS sequence"/>
</dbReference>
<name>A0A9Q0JL12_9ROSI</name>
<evidence type="ECO:0000313" key="1">
    <source>
        <dbReference type="EMBL" id="KAJ4845534.1"/>
    </source>
</evidence>
<proteinExistence type="predicted"/>
<gene>
    <name evidence="1" type="ORF">Tsubulata_015621</name>
</gene>
<protein>
    <recommendedName>
        <fullName evidence="3">F-box domain-containing protein</fullName>
    </recommendedName>
</protein>
<comment type="caution">
    <text evidence="1">The sequence shown here is derived from an EMBL/GenBank/DDBJ whole genome shotgun (WGS) entry which is preliminary data.</text>
</comment>
<sequence>MKESKMATVDGVSATLSCDDILCEILSRLPPRNLLSVQSLWQRGGFTSFAALPSVPITCLVGNLVTSLTLQMAFFFVAATQGHILFGIPSLNNSAGSLFLEYSLKICTWHSLLTTILETLCVASGYCDQWCGSLHLEAVHYSGRASSTMWDFNRVVPYFRPAWPHISHKVVSS</sequence>
<reference evidence="1" key="2">
    <citation type="journal article" date="2023" name="Plants (Basel)">
        <title>Annotation of the Turnera subulata (Passifloraceae) Draft Genome Reveals the S-Locus Evolved after the Divergence of Turneroideae from Passifloroideae in a Stepwise Manner.</title>
        <authorList>
            <person name="Henning P.M."/>
            <person name="Roalson E.H."/>
            <person name="Mir W."/>
            <person name="McCubbin A.G."/>
            <person name="Shore J.S."/>
        </authorList>
    </citation>
    <scope>NUCLEOTIDE SEQUENCE</scope>
    <source>
        <strain evidence="1">F60SS</strain>
    </source>
</reference>
<reference evidence="1" key="1">
    <citation type="submission" date="2022-02" db="EMBL/GenBank/DDBJ databases">
        <authorList>
            <person name="Henning P.M."/>
            <person name="McCubbin A.G."/>
            <person name="Shore J.S."/>
        </authorList>
    </citation>
    <scope>NUCLEOTIDE SEQUENCE</scope>
    <source>
        <strain evidence="1">F60SS</strain>
        <tissue evidence="1">Leaves</tissue>
    </source>
</reference>
<dbReference type="AlphaFoldDB" id="A0A9Q0JL12"/>
<evidence type="ECO:0000313" key="2">
    <source>
        <dbReference type="Proteomes" id="UP001141552"/>
    </source>
</evidence>